<comment type="caution">
    <text evidence="8">The sequence shown here is derived from an EMBL/GenBank/DDBJ whole genome shotgun (WGS) entry which is preliminary data.</text>
</comment>
<evidence type="ECO:0000313" key="8">
    <source>
        <dbReference type="EMBL" id="GGH33389.1"/>
    </source>
</evidence>
<evidence type="ECO:0000256" key="1">
    <source>
        <dbReference type="ARBA" id="ARBA00004651"/>
    </source>
</evidence>
<keyword evidence="5 7" id="KW-1133">Transmembrane helix</keyword>
<feature type="transmembrane region" description="Helical" evidence="7">
    <location>
        <begin position="20"/>
        <end position="38"/>
    </location>
</feature>
<comment type="similarity">
    <text evidence="2">Belongs to the UPF0410 family.</text>
</comment>
<dbReference type="InterPro" id="IPR007341">
    <property type="entry name" value="Transgly_assoc"/>
</dbReference>
<protein>
    <recommendedName>
        <fullName evidence="10">Transglycosylase associated protein</fullName>
    </recommendedName>
</protein>
<evidence type="ECO:0000256" key="4">
    <source>
        <dbReference type="ARBA" id="ARBA00022692"/>
    </source>
</evidence>
<evidence type="ECO:0000256" key="3">
    <source>
        <dbReference type="ARBA" id="ARBA00022475"/>
    </source>
</evidence>
<keyword evidence="3" id="KW-1003">Cell membrane</keyword>
<keyword evidence="6 7" id="KW-0472">Membrane</keyword>
<evidence type="ECO:0000313" key="9">
    <source>
        <dbReference type="Proteomes" id="UP000600214"/>
    </source>
</evidence>
<comment type="subcellular location">
    <subcellularLocation>
        <location evidence="1">Cell membrane</location>
        <topology evidence="1">Multi-pass membrane protein</topology>
    </subcellularLocation>
</comment>
<feature type="transmembrane region" description="Helical" evidence="7">
    <location>
        <begin position="80"/>
        <end position="101"/>
    </location>
</feature>
<name>A0ABQ1YQQ6_9BACT</name>
<organism evidence="8 9">
    <name type="scientific">Dyadobacter endophyticus</name>
    <dbReference type="NCBI Taxonomy" id="1749036"/>
    <lineage>
        <taxon>Bacteria</taxon>
        <taxon>Pseudomonadati</taxon>
        <taxon>Bacteroidota</taxon>
        <taxon>Cytophagia</taxon>
        <taxon>Cytophagales</taxon>
        <taxon>Spirosomataceae</taxon>
        <taxon>Dyadobacter</taxon>
    </lineage>
</organism>
<sequence>MYPYSYLEKRSFSVLMYTTPMTNLLISILIGAFAGWLADKLFTRFSLSSWLQLILGIVGGFVGGWLLGDDLQTVLKLPSLVSRVLTSFIGAAIVLGIAALIRRKDVS</sequence>
<keyword evidence="9" id="KW-1185">Reference proteome</keyword>
<feature type="transmembrane region" description="Helical" evidence="7">
    <location>
        <begin position="50"/>
        <end position="68"/>
    </location>
</feature>
<keyword evidence="4 7" id="KW-0812">Transmembrane</keyword>
<gene>
    <name evidence="8" type="ORF">GCM10007423_23610</name>
</gene>
<evidence type="ECO:0000256" key="6">
    <source>
        <dbReference type="ARBA" id="ARBA00023136"/>
    </source>
</evidence>
<dbReference type="Proteomes" id="UP000600214">
    <property type="component" value="Unassembled WGS sequence"/>
</dbReference>
<dbReference type="PANTHER" id="PTHR33884">
    <property type="entry name" value="UPF0410 PROTEIN YMGE"/>
    <property type="match status" value="1"/>
</dbReference>
<dbReference type="PANTHER" id="PTHR33884:SF3">
    <property type="entry name" value="UPF0410 PROTEIN YMGE"/>
    <property type="match status" value="1"/>
</dbReference>
<proteinExistence type="inferred from homology"/>
<accession>A0ABQ1YQQ6</accession>
<reference evidence="9" key="1">
    <citation type="journal article" date="2019" name="Int. J. Syst. Evol. Microbiol.">
        <title>The Global Catalogue of Microorganisms (GCM) 10K type strain sequencing project: providing services to taxonomists for standard genome sequencing and annotation.</title>
        <authorList>
            <consortium name="The Broad Institute Genomics Platform"/>
            <consortium name="The Broad Institute Genome Sequencing Center for Infectious Disease"/>
            <person name="Wu L."/>
            <person name="Ma J."/>
        </authorList>
    </citation>
    <scope>NUCLEOTIDE SEQUENCE [LARGE SCALE GENOMIC DNA]</scope>
    <source>
        <strain evidence="9">CGMCC 1.15288</strain>
    </source>
</reference>
<dbReference type="EMBL" id="BMIA01000001">
    <property type="protein sequence ID" value="GGH33389.1"/>
    <property type="molecule type" value="Genomic_DNA"/>
</dbReference>
<evidence type="ECO:0000256" key="5">
    <source>
        <dbReference type="ARBA" id="ARBA00022989"/>
    </source>
</evidence>
<evidence type="ECO:0000256" key="7">
    <source>
        <dbReference type="SAM" id="Phobius"/>
    </source>
</evidence>
<evidence type="ECO:0008006" key="10">
    <source>
        <dbReference type="Google" id="ProtNLM"/>
    </source>
</evidence>
<dbReference type="Pfam" id="PF04226">
    <property type="entry name" value="Transgly_assoc"/>
    <property type="match status" value="1"/>
</dbReference>
<evidence type="ECO:0000256" key="2">
    <source>
        <dbReference type="ARBA" id="ARBA00011006"/>
    </source>
</evidence>